<reference evidence="2" key="1">
    <citation type="submission" date="2016-11" db="UniProtKB">
        <authorList>
            <consortium name="WormBaseParasite"/>
        </authorList>
    </citation>
    <scope>IDENTIFICATION</scope>
</reference>
<dbReference type="WBParaSite" id="MhA1_Contig270.frz3.gene13">
    <property type="protein sequence ID" value="MhA1_Contig270.frz3.gene13"/>
    <property type="gene ID" value="MhA1_Contig270.frz3.gene13"/>
</dbReference>
<proteinExistence type="predicted"/>
<dbReference type="AlphaFoldDB" id="A0A1I8BJ96"/>
<evidence type="ECO:0000313" key="1">
    <source>
        <dbReference type="Proteomes" id="UP000095281"/>
    </source>
</evidence>
<accession>A0A1I8BJ96</accession>
<name>A0A1I8BJ96_MELHA</name>
<evidence type="ECO:0000313" key="2">
    <source>
        <dbReference type="WBParaSite" id="MhA1_Contig270.frz3.gene13"/>
    </source>
</evidence>
<keyword evidence="1" id="KW-1185">Reference proteome</keyword>
<protein>
    <submittedName>
        <fullName evidence="2">BLM10_mid domain-containing protein</fullName>
    </submittedName>
</protein>
<sequence>MFNYLQKMPFESLSQTKFSKHEQLLWKILPSNIFLSCSFDYRITLPMFVPVLGSALNEPEYCCISLASIRAALQIDKENDLKIMGKYAKNLLPILFSLYTNGVEDWVPDSKSTAKVDPNAVHQSTLATIRLYMYTIPKSLLKQYIVLATNKLKDASSVDEIISEQKVFFQYSCTLS</sequence>
<organism evidence="1 2">
    <name type="scientific">Meloidogyne hapla</name>
    <name type="common">Root-knot nematode worm</name>
    <dbReference type="NCBI Taxonomy" id="6305"/>
    <lineage>
        <taxon>Eukaryota</taxon>
        <taxon>Metazoa</taxon>
        <taxon>Ecdysozoa</taxon>
        <taxon>Nematoda</taxon>
        <taxon>Chromadorea</taxon>
        <taxon>Rhabditida</taxon>
        <taxon>Tylenchina</taxon>
        <taxon>Tylenchomorpha</taxon>
        <taxon>Tylenchoidea</taxon>
        <taxon>Meloidogynidae</taxon>
        <taxon>Meloidogyninae</taxon>
        <taxon>Meloidogyne</taxon>
    </lineage>
</organism>
<dbReference type="Proteomes" id="UP000095281">
    <property type="component" value="Unplaced"/>
</dbReference>